<reference evidence="4 5" key="1">
    <citation type="submission" date="2013-02" db="EMBL/GenBank/DDBJ databases">
        <authorList>
            <person name="Fiebig A."/>
            <person name="Goeker M."/>
            <person name="Klenk H.-P.P."/>
        </authorList>
    </citation>
    <scope>NUCLEOTIDE SEQUENCE [LARGE SCALE GENOMIC DNA]</scope>
    <source>
        <strain evidence="4 5">DSM 19309</strain>
    </source>
</reference>
<evidence type="ECO:0000256" key="3">
    <source>
        <dbReference type="ARBA" id="ARBA00023002"/>
    </source>
</evidence>
<dbReference type="RefSeq" id="WP_037277251.1">
    <property type="nucleotide sequence ID" value="NZ_KK088521.1"/>
</dbReference>
<protein>
    <submittedName>
        <fullName evidence="4">Cobalt-precorrin-6x reductase</fullName>
        <ecNumber evidence="4">1.3.1.54</ecNumber>
    </submittedName>
</protein>
<keyword evidence="2" id="KW-0169">Cobalamin biosynthesis</keyword>
<dbReference type="GO" id="GO:0009236">
    <property type="term" value="P:cobalamin biosynthetic process"/>
    <property type="evidence" value="ECO:0007669"/>
    <property type="project" value="UniProtKB-UniPathway"/>
</dbReference>
<dbReference type="EC" id="1.3.1.54" evidence="4"/>
<evidence type="ECO:0000313" key="4">
    <source>
        <dbReference type="EMBL" id="EYD76739.1"/>
    </source>
</evidence>
<dbReference type="PANTHER" id="PTHR36925:SF1">
    <property type="entry name" value="COBALT-PRECORRIN-6A REDUCTASE"/>
    <property type="match status" value="1"/>
</dbReference>
<proteinExistence type="predicted"/>
<accession>A0A017HSK7</accession>
<dbReference type="Pfam" id="PF02571">
    <property type="entry name" value="CbiJ"/>
    <property type="match status" value="1"/>
</dbReference>
<dbReference type="AlphaFoldDB" id="A0A017HSK7"/>
<dbReference type="OrthoDB" id="5183775at2"/>
<keyword evidence="3 4" id="KW-0560">Oxidoreductase</keyword>
<dbReference type="GO" id="GO:0016994">
    <property type="term" value="F:precorrin-6A reductase activity"/>
    <property type="evidence" value="ECO:0007669"/>
    <property type="project" value="UniProtKB-EC"/>
</dbReference>
<dbReference type="STRING" id="442562.Rumeso_01697"/>
<comment type="pathway">
    <text evidence="1">Cofactor biosynthesis; adenosylcobalamin biosynthesis.</text>
</comment>
<keyword evidence="5" id="KW-1185">Reference proteome</keyword>
<dbReference type="HOGENOM" id="CLU_068627_1_0_5"/>
<dbReference type="PANTHER" id="PTHR36925">
    <property type="entry name" value="COBALT-PRECORRIN-6A REDUCTASE"/>
    <property type="match status" value="1"/>
</dbReference>
<dbReference type="PROSITE" id="PS51014">
    <property type="entry name" value="COBK_CBIJ"/>
    <property type="match status" value="1"/>
</dbReference>
<evidence type="ECO:0000313" key="5">
    <source>
        <dbReference type="Proteomes" id="UP000019666"/>
    </source>
</evidence>
<sequence length="246" mass="26509">MILLLAGTAEARHLAQRLTDNRIPAIASLAGATREPAPLPLPTRIGGFGGTEGFTSYLDTNPITAVIDATHPFAARITARTHAICTERGLPHLRLERPAWTPGPGDRWIHVADEAEATRLIPENATVFLATGRQSLPAWADLRAQATYLRVIDPPTETFPLPGAYVVARPPFDRVAEADLFHRLAVTHLVVKDAGGADSRPKLDAARDLGIEVLILRRPEPPEGLPTLRTVDEALAWAVALSFSSA</sequence>
<comment type="caution">
    <text evidence="4">The sequence shown here is derived from an EMBL/GenBank/DDBJ whole genome shotgun (WGS) entry which is preliminary data.</text>
</comment>
<name>A0A017HSK7_9RHOB</name>
<evidence type="ECO:0000256" key="1">
    <source>
        <dbReference type="ARBA" id="ARBA00004953"/>
    </source>
</evidence>
<dbReference type="UniPathway" id="UPA00148"/>
<dbReference type="InterPro" id="IPR003723">
    <property type="entry name" value="Precorrin-6x_reduct"/>
</dbReference>
<dbReference type="NCBIfam" id="NF005968">
    <property type="entry name" value="PRK08057.1-2"/>
    <property type="match status" value="1"/>
</dbReference>
<gene>
    <name evidence="4" type="ORF">Rumeso_01697</name>
</gene>
<dbReference type="Proteomes" id="UP000019666">
    <property type="component" value="Unassembled WGS sequence"/>
</dbReference>
<evidence type="ECO:0000256" key="2">
    <source>
        <dbReference type="ARBA" id="ARBA00022573"/>
    </source>
</evidence>
<organism evidence="4 5">
    <name type="scientific">Rubellimicrobium mesophilum DSM 19309</name>
    <dbReference type="NCBI Taxonomy" id="442562"/>
    <lineage>
        <taxon>Bacteria</taxon>
        <taxon>Pseudomonadati</taxon>
        <taxon>Pseudomonadota</taxon>
        <taxon>Alphaproteobacteria</taxon>
        <taxon>Rhodobacterales</taxon>
        <taxon>Roseobacteraceae</taxon>
        <taxon>Rubellimicrobium</taxon>
    </lineage>
</organism>
<dbReference type="PATRIC" id="fig|442562.3.peg.1680"/>
<dbReference type="EMBL" id="AOSK01000041">
    <property type="protein sequence ID" value="EYD76739.1"/>
    <property type="molecule type" value="Genomic_DNA"/>
</dbReference>